<protein>
    <submittedName>
        <fullName evidence="3">Uncharacterized protein</fullName>
    </submittedName>
</protein>
<dbReference type="Proteomes" id="UP000515153">
    <property type="component" value="Unplaced"/>
</dbReference>
<name>A0A6P8B243_PYRGI</name>
<dbReference type="KEGG" id="pgri:PgNI_07662"/>
<feature type="region of interest" description="Disordered" evidence="1">
    <location>
        <begin position="93"/>
        <end position="116"/>
    </location>
</feature>
<evidence type="ECO:0000313" key="2">
    <source>
        <dbReference type="Proteomes" id="UP000515153"/>
    </source>
</evidence>
<reference evidence="3" key="1">
    <citation type="journal article" date="2019" name="Mol. Biol. Evol.">
        <title>Blast fungal genomes show frequent chromosomal changes, gene gains and losses, and effector gene turnover.</title>
        <authorList>
            <person name="Gomez Luciano L.B."/>
            <person name="Jason Tsai I."/>
            <person name="Chuma I."/>
            <person name="Tosa Y."/>
            <person name="Chen Y.H."/>
            <person name="Li J.Y."/>
            <person name="Li M.Y."/>
            <person name="Jade Lu M.Y."/>
            <person name="Nakayashiki H."/>
            <person name="Li W.H."/>
        </authorList>
    </citation>
    <scope>NUCLEOTIDE SEQUENCE</scope>
    <source>
        <strain evidence="3">NI907</strain>
    </source>
</reference>
<feature type="non-terminal residue" evidence="3">
    <location>
        <position position="1"/>
    </location>
</feature>
<reference evidence="3" key="2">
    <citation type="submission" date="2019-10" db="EMBL/GenBank/DDBJ databases">
        <authorList>
            <consortium name="NCBI Genome Project"/>
        </authorList>
    </citation>
    <scope>NUCLEOTIDE SEQUENCE</scope>
    <source>
        <strain evidence="3">NI907</strain>
    </source>
</reference>
<keyword evidence="2" id="KW-1185">Reference proteome</keyword>
<sequence>PSRNKEPPRTAARPYLRVTAAFSFYCSQGYLFFTQPPFLQATIIQAKKTCQRTTIFLTIPVTQSQPSTGRRGLQSFNNPCGKWAICVSGCGRSADGHKQSSGGCARLKSRNTAVAS</sequence>
<proteinExistence type="predicted"/>
<gene>
    <name evidence="3" type="ORF">PgNI_07662</name>
</gene>
<organism evidence="2 3">
    <name type="scientific">Pyricularia grisea</name>
    <name type="common">Crabgrass-specific blast fungus</name>
    <name type="synonym">Magnaporthe grisea</name>
    <dbReference type="NCBI Taxonomy" id="148305"/>
    <lineage>
        <taxon>Eukaryota</taxon>
        <taxon>Fungi</taxon>
        <taxon>Dikarya</taxon>
        <taxon>Ascomycota</taxon>
        <taxon>Pezizomycotina</taxon>
        <taxon>Sordariomycetes</taxon>
        <taxon>Sordariomycetidae</taxon>
        <taxon>Magnaporthales</taxon>
        <taxon>Pyriculariaceae</taxon>
        <taxon>Pyricularia</taxon>
    </lineage>
</organism>
<reference evidence="3" key="3">
    <citation type="submission" date="2025-08" db="UniProtKB">
        <authorList>
            <consortium name="RefSeq"/>
        </authorList>
    </citation>
    <scope>IDENTIFICATION</scope>
    <source>
        <strain evidence="3">NI907</strain>
    </source>
</reference>
<dbReference type="RefSeq" id="XP_030981109.1">
    <property type="nucleotide sequence ID" value="XM_031127672.1"/>
</dbReference>
<dbReference type="AlphaFoldDB" id="A0A6P8B243"/>
<dbReference type="GeneID" id="41962581"/>
<evidence type="ECO:0000313" key="3">
    <source>
        <dbReference type="RefSeq" id="XP_030981109.1"/>
    </source>
</evidence>
<accession>A0A6P8B243</accession>
<evidence type="ECO:0000256" key="1">
    <source>
        <dbReference type="SAM" id="MobiDB-lite"/>
    </source>
</evidence>